<dbReference type="EMBL" id="CP036347">
    <property type="protein sequence ID" value="QDU02277.1"/>
    <property type="molecule type" value="Genomic_DNA"/>
</dbReference>
<gene>
    <name evidence="1" type="ORF">V6x_19790</name>
</gene>
<evidence type="ECO:0000313" key="1">
    <source>
        <dbReference type="EMBL" id="QDU02277.1"/>
    </source>
</evidence>
<dbReference type="Proteomes" id="UP000320722">
    <property type="component" value="Chromosome"/>
</dbReference>
<proteinExistence type="predicted"/>
<protein>
    <submittedName>
        <fullName evidence="1">Uncharacterized protein</fullName>
    </submittedName>
</protein>
<accession>A0A517WAK4</accession>
<sequence>MNFKYLHEVEFVEMHSNTKRPVSELLPIFRSLGFSLHDDVVSLDRKGRIPPWQARSIIDVEVLCGKEEVFGFGEGEWDDLRFSYLFASLPFELAERFIEIVFQLSDKLEMSVTYHGVEVIASELKSEFSLRKDELFSETGEEPGSEALAILIQSTYPRS</sequence>
<evidence type="ECO:0000313" key="2">
    <source>
        <dbReference type="Proteomes" id="UP000320722"/>
    </source>
</evidence>
<dbReference type="RefSeq" id="WP_145038947.1">
    <property type="nucleotide sequence ID" value="NZ_CP036347.1"/>
</dbReference>
<name>A0A517WAK4_9PLAN</name>
<organism evidence="1 2">
    <name type="scientific">Gimesia chilikensis</name>
    <dbReference type="NCBI Taxonomy" id="2605989"/>
    <lineage>
        <taxon>Bacteria</taxon>
        <taxon>Pseudomonadati</taxon>
        <taxon>Planctomycetota</taxon>
        <taxon>Planctomycetia</taxon>
        <taxon>Planctomycetales</taxon>
        <taxon>Planctomycetaceae</taxon>
        <taxon>Gimesia</taxon>
    </lineage>
</organism>
<dbReference type="AlphaFoldDB" id="A0A517WAK4"/>
<reference evidence="1 2" key="1">
    <citation type="submission" date="2019-02" db="EMBL/GenBank/DDBJ databases">
        <title>Deep-cultivation of Planctomycetes and their phenomic and genomic characterization uncovers novel biology.</title>
        <authorList>
            <person name="Wiegand S."/>
            <person name="Jogler M."/>
            <person name="Boedeker C."/>
            <person name="Pinto D."/>
            <person name="Vollmers J."/>
            <person name="Rivas-Marin E."/>
            <person name="Kohn T."/>
            <person name="Peeters S.H."/>
            <person name="Heuer A."/>
            <person name="Rast P."/>
            <person name="Oberbeckmann S."/>
            <person name="Bunk B."/>
            <person name="Jeske O."/>
            <person name="Meyerdierks A."/>
            <person name="Storesund J.E."/>
            <person name="Kallscheuer N."/>
            <person name="Luecker S."/>
            <person name="Lage O.M."/>
            <person name="Pohl T."/>
            <person name="Merkel B.J."/>
            <person name="Hornburger P."/>
            <person name="Mueller R.-W."/>
            <person name="Bruemmer F."/>
            <person name="Labrenz M."/>
            <person name="Spormann A.M."/>
            <person name="Op den Camp H."/>
            <person name="Overmann J."/>
            <person name="Amann R."/>
            <person name="Jetten M.S.M."/>
            <person name="Mascher T."/>
            <person name="Medema M.H."/>
            <person name="Devos D.P."/>
            <person name="Kaster A.-K."/>
            <person name="Ovreas L."/>
            <person name="Rohde M."/>
            <person name="Galperin M.Y."/>
            <person name="Jogler C."/>
        </authorList>
    </citation>
    <scope>NUCLEOTIDE SEQUENCE [LARGE SCALE GENOMIC DNA]</scope>
    <source>
        <strain evidence="1 2">V6</strain>
    </source>
</reference>